<proteinExistence type="inferred from homology"/>
<dbReference type="PANTHER" id="PTHR21708">
    <property type="entry name" value="PROBABLE 2-DEHYDROPANTOATE 2-REDUCTASE"/>
    <property type="match status" value="1"/>
</dbReference>
<evidence type="ECO:0000256" key="5">
    <source>
        <dbReference type="ARBA" id="ARBA00022655"/>
    </source>
</evidence>
<evidence type="ECO:0000313" key="14">
    <source>
        <dbReference type="Proteomes" id="UP000245911"/>
    </source>
</evidence>
<dbReference type="PANTHER" id="PTHR21708:SF26">
    <property type="entry name" value="2-DEHYDROPANTOATE 2-REDUCTASE"/>
    <property type="match status" value="1"/>
</dbReference>
<keyword evidence="7 10" id="KW-0560">Oxidoreductase</keyword>
<dbReference type="InterPro" id="IPR051402">
    <property type="entry name" value="KPR-Related"/>
</dbReference>
<evidence type="ECO:0000259" key="11">
    <source>
        <dbReference type="Pfam" id="PF02558"/>
    </source>
</evidence>
<keyword evidence="5 10" id="KW-0566">Pantothenate biosynthesis</keyword>
<dbReference type="InterPro" id="IPR036291">
    <property type="entry name" value="NAD(P)-bd_dom_sf"/>
</dbReference>
<evidence type="ECO:0000259" key="12">
    <source>
        <dbReference type="Pfam" id="PF08546"/>
    </source>
</evidence>
<evidence type="ECO:0000256" key="9">
    <source>
        <dbReference type="ARBA" id="ARBA00048793"/>
    </source>
</evidence>
<dbReference type="EMBL" id="QDKM01000006">
    <property type="protein sequence ID" value="PVH28098.1"/>
    <property type="molecule type" value="Genomic_DNA"/>
</dbReference>
<dbReference type="InterPro" id="IPR013752">
    <property type="entry name" value="KPA_reductase"/>
</dbReference>
<feature type="domain" description="Ketopantoate reductase C-terminal" evidence="12">
    <location>
        <begin position="190"/>
        <end position="314"/>
    </location>
</feature>
<dbReference type="NCBIfam" id="TIGR00745">
    <property type="entry name" value="apbA_panE"/>
    <property type="match status" value="1"/>
</dbReference>
<evidence type="ECO:0000256" key="6">
    <source>
        <dbReference type="ARBA" id="ARBA00022857"/>
    </source>
</evidence>
<evidence type="ECO:0000256" key="2">
    <source>
        <dbReference type="ARBA" id="ARBA00007870"/>
    </source>
</evidence>
<dbReference type="SUPFAM" id="SSF51735">
    <property type="entry name" value="NAD(P)-binding Rossmann-fold domains"/>
    <property type="match status" value="1"/>
</dbReference>
<dbReference type="GO" id="GO:0015940">
    <property type="term" value="P:pantothenate biosynthetic process"/>
    <property type="evidence" value="ECO:0007669"/>
    <property type="project" value="UniProtKB-UniPathway"/>
</dbReference>
<name>A0A2T8HRN9_9RHOB</name>
<dbReference type="AlphaFoldDB" id="A0A2T8HRN9"/>
<dbReference type="SUPFAM" id="SSF48179">
    <property type="entry name" value="6-phosphogluconate dehydrogenase C-terminal domain-like"/>
    <property type="match status" value="1"/>
</dbReference>
<dbReference type="UniPathway" id="UPA00028">
    <property type="reaction ID" value="UER00004"/>
</dbReference>
<dbReference type="Proteomes" id="UP000245911">
    <property type="component" value="Unassembled WGS sequence"/>
</dbReference>
<protein>
    <recommendedName>
        <fullName evidence="4 10">2-dehydropantoate 2-reductase</fullName>
        <ecNumber evidence="3 10">1.1.1.169</ecNumber>
    </recommendedName>
    <alternativeName>
        <fullName evidence="8 10">Ketopantoate reductase</fullName>
    </alternativeName>
</protein>
<accession>A0A2T8HRN9</accession>
<dbReference type="Gene3D" id="1.10.1040.10">
    <property type="entry name" value="N-(1-d-carboxylethyl)-l-norvaline Dehydrogenase, domain 2"/>
    <property type="match status" value="1"/>
</dbReference>
<dbReference type="InterPro" id="IPR013328">
    <property type="entry name" value="6PGD_dom2"/>
</dbReference>
<organism evidence="13 14">
    <name type="scientific">Pararhodobacter oceanensis</name>
    <dbReference type="NCBI Taxonomy" id="2172121"/>
    <lineage>
        <taxon>Bacteria</taxon>
        <taxon>Pseudomonadati</taxon>
        <taxon>Pseudomonadota</taxon>
        <taxon>Alphaproteobacteria</taxon>
        <taxon>Rhodobacterales</taxon>
        <taxon>Paracoccaceae</taxon>
        <taxon>Pararhodobacter</taxon>
    </lineage>
</organism>
<dbReference type="OrthoDB" id="9793586at2"/>
<gene>
    <name evidence="13" type="ORF">DDE20_13320</name>
</gene>
<dbReference type="GO" id="GO:0005737">
    <property type="term" value="C:cytoplasm"/>
    <property type="evidence" value="ECO:0007669"/>
    <property type="project" value="TreeGrafter"/>
</dbReference>
<keyword evidence="14" id="KW-1185">Reference proteome</keyword>
<feature type="domain" description="Ketopantoate reductase N-terminal" evidence="11">
    <location>
        <begin position="11"/>
        <end position="164"/>
    </location>
</feature>
<comment type="pathway">
    <text evidence="1 10">Cofactor biosynthesis; (R)-pantothenate biosynthesis; (R)-pantoate from 3-methyl-2-oxobutanoate: step 2/2.</text>
</comment>
<evidence type="ECO:0000256" key="1">
    <source>
        <dbReference type="ARBA" id="ARBA00004994"/>
    </source>
</evidence>
<evidence type="ECO:0000256" key="7">
    <source>
        <dbReference type="ARBA" id="ARBA00023002"/>
    </source>
</evidence>
<sequence>MIGADVEPARIGILGCGAMGSVYAALFAEAGAQVIALNRKGAHLGAITAHGLRLSGASGDRVVHLQTCAMPPEHAETLPPLDLLIVATKSMDAAQATRDALPLLAPQTLVLTIQNGLGTSDQLAGIVGAERLAVGIAAAFGASIQAPGHAHHAHSGSLTIGAYRGLDAAQVSRIAALWRAAGIRAEAVADIAAMQWEKLICNAAFSGLCGVTGLRVGEVMASAELAPLAQAAAAEAFAVAQAAGVALTVRDPVAHAMAFGEKVRAAKPSVLLDIEAGRRSEIEVINGAIDPIARRFGTIAPVNATIAALVRHRERQAGLRGDSEAG</sequence>
<dbReference type="GO" id="GO:0008677">
    <property type="term" value="F:2-dehydropantoate 2-reductase activity"/>
    <property type="evidence" value="ECO:0007669"/>
    <property type="project" value="UniProtKB-EC"/>
</dbReference>
<evidence type="ECO:0000313" key="13">
    <source>
        <dbReference type="EMBL" id="PVH28098.1"/>
    </source>
</evidence>
<reference evidence="13 14" key="1">
    <citation type="submission" date="2018-04" db="EMBL/GenBank/DDBJ databases">
        <title>Pararhodobacter oceanense sp. nov., isolated from marine intertidal sediment.</title>
        <authorList>
            <person name="Wang X.-L."/>
            <person name="Du Z.-J."/>
        </authorList>
    </citation>
    <scope>NUCLEOTIDE SEQUENCE [LARGE SCALE GENOMIC DNA]</scope>
    <source>
        <strain evidence="13 14">AM505</strain>
    </source>
</reference>
<comment type="similarity">
    <text evidence="2 10">Belongs to the ketopantoate reductase family.</text>
</comment>
<dbReference type="FunFam" id="1.10.1040.10:FF:000017">
    <property type="entry name" value="2-dehydropantoate 2-reductase"/>
    <property type="match status" value="1"/>
</dbReference>
<dbReference type="InterPro" id="IPR003710">
    <property type="entry name" value="ApbA"/>
</dbReference>
<keyword evidence="6 10" id="KW-0521">NADP</keyword>
<dbReference type="Pfam" id="PF02558">
    <property type="entry name" value="ApbA"/>
    <property type="match status" value="1"/>
</dbReference>
<evidence type="ECO:0000256" key="8">
    <source>
        <dbReference type="ARBA" id="ARBA00032024"/>
    </source>
</evidence>
<evidence type="ECO:0000256" key="4">
    <source>
        <dbReference type="ARBA" id="ARBA00019465"/>
    </source>
</evidence>
<comment type="function">
    <text evidence="10">Catalyzes the NADPH-dependent reduction of ketopantoate into pantoic acid.</text>
</comment>
<dbReference type="InterPro" id="IPR013332">
    <property type="entry name" value="KPR_N"/>
</dbReference>
<evidence type="ECO:0000256" key="10">
    <source>
        <dbReference type="RuleBase" id="RU362068"/>
    </source>
</evidence>
<evidence type="ECO:0000256" key="3">
    <source>
        <dbReference type="ARBA" id="ARBA00013014"/>
    </source>
</evidence>
<dbReference type="Gene3D" id="3.40.50.720">
    <property type="entry name" value="NAD(P)-binding Rossmann-like Domain"/>
    <property type="match status" value="1"/>
</dbReference>
<dbReference type="Pfam" id="PF08546">
    <property type="entry name" value="ApbA_C"/>
    <property type="match status" value="1"/>
</dbReference>
<comment type="caution">
    <text evidence="13">The sequence shown here is derived from an EMBL/GenBank/DDBJ whole genome shotgun (WGS) entry which is preliminary data.</text>
</comment>
<comment type="catalytic activity">
    <reaction evidence="9 10">
        <text>(R)-pantoate + NADP(+) = 2-dehydropantoate + NADPH + H(+)</text>
        <dbReference type="Rhea" id="RHEA:16233"/>
        <dbReference type="ChEBI" id="CHEBI:11561"/>
        <dbReference type="ChEBI" id="CHEBI:15378"/>
        <dbReference type="ChEBI" id="CHEBI:15980"/>
        <dbReference type="ChEBI" id="CHEBI:57783"/>
        <dbReference type="ChEBI" id="CHEBI:58349"/>
        <dbReference type="EC" id="1.1.1.169"/>
    </reaction>
</comment>
<dbReference type="InterPro" id="IPR008927">
    <property type="entry name" value="6-PGluconate_DH-like_C_sf"/>
</dbReference>
<dbReference type="EC" id="1.1.1.169" evidence="3 10"/>